<reference evidence="1 2" key="1">
    <citation type="submission" date="2011-08" db="EMBL/GenBank/DDBJ databases">
        <title>The Genome Sequence of Plasmodium vivax India VII.</title>
        <authorList>
            <consortium name="The Broad Institute Genome Sequencing Platform"/>
            <consortium name="The Broad Institute Genome Sequencing Center for Infectious Disease"/>
            <person name="Neafsey D."/>
            <person name="Carlton J."/>
            <person name="Barnwell J."/>
            <person name="Collins W."/>
            <person name="Escalante A."/>
            <person name="Mullikin J."/>
            <person name="Saul A."/>
            <person name="Guigo R."/>
            <person name="Camara F."/>
            <person name="Young S.K."/>
            <person name="Zeng Q."/>
            <person name="Gargeya S."/>
            <person name="Fitzgerald M."/>
            <person name="Haas B."/>
            <person name="Abouelleil A."/>
            <person name="Alvarado L."/>
            <person name="Arachchi H.M."/>
            <person name="Berlin A."/>
            <person name="Brown A."/>
            <person name="Chapman S.B."/>
            <person name="Chen Z."/>
            <person name="Dunbar C."/>
            <person name="Freedman E."/>
            <person name="Gearin G."/>
            <person name="Gellesch M."/>
            <person name="Goldberg J."/>
            <person name="Griggs A."/>
            <person name="Gujja S."/>
            <person name="Heiman D."/>
            <person name="Howarth C."/>
            <person name="Larson L."/>
            <person name="Lui A."/>
            <person name="MacDonald P.J.P."/>
            <person name="Montmayeur A."/>
            <person name="Murphy C."/>
            <person name="Neiman D."/>
            <person name="Pearson M."/>
            <person name="Priest M."/>
            <person name="Roberts A."/>
            <person name="Saif S."/>
            <person name="Shea T."/>
            <person name="Shenoy N."/>
            <person name="Sisk P."/>
            <person name="Stolte C."/>
            <person name="Sykes S."/>
            <person name="Wortman J."/>
            <person name="Nusbaum C."/>
            <person name="Birren B."/>
        </authorList>
    </citation>
    <scope>NUCLEOTIDE SEQUENCE [LARGE SCALE GENOMIC DNA]</scope>
    <source>
        <strain evidence="1 2">India VII</strain>
    </source>
</reference>
<dbReference type="AlphaFoldDB" id="A0A0J9UU34"/>
<dbReference type="Pfam" id="PF05795">
    <property type="entry name" value="Plasmodium_Vir"/>
    <property type="match status" value="1"/>
</dbReference>
<sequence>MNAENDSNERCRYLNFWTNDQIRKKMISNPNVKDSEINSIVRRFHSVSYFVNGDSSENKCRYDYYRAFNMDLWKKWKELYDYIRNKENLSRITVPNNGSCKIYQDYYAHIKSIYQEFKTECCENENANCPDHLNFNEWCTQKNVLIELECTEPTELGEPPAGGAHVIAAEPGTEEEEEEKKTDATIAGEVGGVEPGPRRAQQEVINGVQLVGSASNSHDDMLVYAIGSDSGTSEAKEELPNAVISKSTGTIVGTSLGFVIPLITIYRFTPLGSWINTKIFRKDRLMENMIRNEREILLNNSGNGEMNFDNTRYHIMYNSANNE</sequence>
<dbReference type="Proteomes" id="UP000053562">
    <property type="component" value="Unassembled WGS sequence"/>
</dbReference>
<proteinExistence type="predicted"/>
<dbReference type="InterPro" id="IPR008780">
    <property type="entry name" value="Plasmodium_Vir"/>
</dbReference>
<accession>A0A0J9UU34</accession>
<dbReference type="EMBL" id="KQ234561">
    <property type="protein sequence ID" value="KMZ76933.1"/>
    <property type="molecule type" value="Genomic_DNA"/>
</dbReference>
<protein>
    <recommendedName>
        <fullName evidence="3">Vir protein</fullName>
    </recommendedName>
</protein>
<name>A0A0J9UU34_PLAVI</name>
<evidence type="ECO:0000313" key="2">
    <source>
        <dbReference type="Proteomes" id="UP000053562"/>
    </source>
</evidence>
<gene>
    <name evidence="1" type="ORF">PVIIG_06256</name>
</gene>
<evidence type="ECO:0000313" key="1">
    <source>
        <dbReference type="EMBL" id="KMZ76933.1"/>
    </source>
</evidence>
<dbReference type="OrthoDB" id="381445at2759"/>
<organism evidence="1 2">
    <name type="scientific">Plasmodium vivax India VII</name>
    <dbReference type="NCBI Taxonomy" id="1077284"/>
    <lineage>
        <taxon>Eukaryota</taxon>
        <taxon>Sar</taxon>
        <taxon>Alveolata</taxon>
        <taxon>Apicomplexa</taxon>
        <taxon>Aconoidasida</taxon>
        <taxon>Haemosporida</taxon>
        <taxon>Plasmodiidae</taxon>
        <taxon>Plasmodium</taxon>
        <taxon>Plasmodium (Plasmodium)</taxon>
    </lineage>
</organism>
<evidence type="ECO:0008006" key="3">
    <source>
        <dbReference type="Google" id="ProtNLM"/>
    </source>
</evidence>